<evidence type="ECO:0000256" key="4">
    <source>
        <dbReference type="ARBA" id="ARBA00022741"/>
    </source>
</evidence>
<dbReference type="PROSITE" id="PS51257">
    <property type="entry name" value="PROKAR_LIPOPROTEIN"/>
    <property type="match status" value="1"/>
</dbReference>
<keyword evidence="5" id="KW-0418">Kinase</keyword>
<accession>A0A4Y8VJF1</accession>
<reference evidence="10 11" key="1">
    <citation type="submission" date="2019-02" db="EMBL/GenBank/DDBJ databases">
        <title>Draft Genome Sequence of the Prevotella sp. BCRC 81118, Isolated from Human Feces.</title>
        <authorList>
            <person name="Huang C.-H."/>
        </authorList>
    </citation>
    <scope>NUCLEOTIDE SEQUENCE [LARGE SCALE GENOMIC DNA]</scope>
    <source>
        <strain evidence="10 11">BCRC 81118</strain>
    </source>
</reference>
<dbReference type="Gene3D" id="2.60.40.10">
    <property type="entry name" value="Immunoglobulins"/>
    <property type="match status" value="1"/>
</dbReference>
<evidence type="ECO:0000256" key="5">
    <source>
        <dbReference type="ARBA" id="ARBA00022777"/>
    </source>
</evidence>
<keyword evidence="9" id="KW-0732">Signal</keyword>
<dbReference type="PANTHER" id="PTHR48005:SF95">
    <property type="entry name" value="PROTEIN KINASE DOMAIN-CONTAINING PROTEIN"/>
    <property type="match status" value="1"/>
</dbReference>
<comment type="catalytic activity">
    <reaction evidence="8">
        <text>L-seryl-[protein] + ATP = O-phospho-L-seryl-[protein] + ADP + H(+)</text>
        <dbReference type="Rhea" id="RHEA:17989"/>
        <dbReference type="Rhea" id="RHEA-COMP:9863"/>
        <dbReference type="Rhea" id="RHEA-COMP:11604"/>
        <dbReference type="ChEBI" id="CHEBI:15378"/>
        <dbReference type="ChEBI" id="CHEBI:29999"/>
        <dbReference type="ChEBI" id="CHEBI:30616"/>
        <dbReference type="ChEBI" id="CHEBI:83421"/>
        <dbReference type="ChEBI" id="CHEBI:456216"/>
        <dbReference type="EC" id="2.7.11.1"/>
    </reaction>
</comment>
<dbReference type="EC" id="2.7.11.1" evidence="1"/>
<evidence type="ECO:0000256" key="2">
    <source>
        <dbReference type="ARBA" id="ARBA00022527"/>
    </source>
</evidence>
<dbReference type="InterPro" id="IPR024361">
    <property type="entry name" value="BACON"/>
</dbReference>
<dbReference type="Gene3D" id="3.80.10.10">
    <property type="entry name" value="Ribonuclease Inhibitor"/>
    <property type="match status" value="1"/>
</dbReference>
<dbReference type="AlphaFoldDB" id="A0A4Y8VJF1"/>
<protein>
    <recommendedName>
        <fullName evidence="1">non-specific serine/threonine protein kinase</fullName>
        <ecNumber evidence="1">2.7.11.1</ecNumber>
    </recommendedName>
</protein>
<gene>
    <name evidence="10" type="ORF">EXN75_08685</name>
</gene>
<name>A0A4Y8VJF1_9BACT</name>
<organism evidence="10 11">
    <name type="scientific">Segatella hominis</name>
    <dbReference type="NCBI Taxonomy" id="2518605"/>
    <lineage>
        <taxon>Bacteria</taxon>
        <taxon>Pseudomonadati</taxon>
        <taxon>Bacteroidota</taxon>
        <taxon>Bacteroidia</taxon>
        <taxon>Bacteroidales</taxon>
        <taxon>Prevotellaceae</taxon>
        <taxon>Segatella</taxon>
    </lineage>
</organism>
<dbReference type="InterPro" id="IPR051420">
    <property type="entry name" value="Ser_Thr_Kinases_DiverseReg"/>
</dbReference>
<evidence type="ECO:0000256" key="9">
    <source>
        <dbReference type="SAM" id="SignalP"/>
    </source>
</evidence>
<evidence type="ECO:0000313" key="10">
    <source>
        <dbReference type="EMBL" id="TFH80594.1"/>
    </source>
</evidence>
<dbReference type="GO" id="GO:0005524">
    <property type="term" value="F:ATP binding"/>
    <property type="evidence" value="ECO:0007669"/>
    <property type="project" value="UniProtKB-KW"/>
</dbReference>
<dbReference type="PANTHER" id="PTHR48005">
    <property type="entry name" value="LEUCINE RICH REPEAT KINASE 2"/>
    <property type="match status" value="1"/>
</dbReference>
<keyword evidence="11" id="KW-1185">Reference proteome</keyword>
<evidence type="ECO:0000256" key="7">
    <source>
        <dbReference type="ARBA" id="ARBA00047899"/>
    </source>
</evidence>
<evidence type="ECO:0000256" key="1">
    <source>
        <dbReference type="ARBA" id="ARBA00012513"/>
    </source>
</evidence>
<dbReference type="Proteomes" id="UP000297872">
    <property type="component" value="Unassembled WGS sequence"/>
</dbReference>
<dbReference type="OrthoDB" id="1080068at2"/>
<keyword evidence="4" id="KW-0547">Nucleotide-binding</keyword>
<comment type="catalytic activity">
    <reaction evidence="7">
        <text>L-threonyl-[protein] + ATP = O-phospho-L-threonyl-[protein] + ADP + H(+)</text>
        <dbReference type="Rhea" id="RHEA:46608"/>
        <dbReference type="Rhea" id="RHEA-COMP:11060"/>
        <dbReference type="Rhea" id="RHEA-COMP:11605"/>
        <dbReference type="ChEBI" id="CHEBI:15378"/>
        <dbReference type="ChEBI" id="CHEBI:30013"/>
        <dbReference type="ChEBI" id="CHEBI:30616"/>
        <dbReference type="ChEBI" id="CHEBI:61977"/>
        <dbReference type="ChEBI" id="CHEBI:456216"/>
        <dbReference type="EC" id="2.7.11.1"/>
    </reaction>
</comment>
<dbReference type="GeneID" id="302995362"/>
<dbReference type="InterPro" id="IPR013783">
    <property type="entry name" value="Ig-like_fold"/>
</dbReference>
<dbReference type="PROSITE" id="PS51450">
    <property type="entry name" value="LRR"/>
    <property type="match status" value="1"/>
</dbReference>
<proteinExistence type="predicted"/>
<evidence type="ECO:0000256" key="3">
    <source>
        <dbReference type="ARBA" id="ARBA00022679"/>
    </source>
</evidence>
<dbReference type="CDD" id="cd14948">
    <property type="entry name" value="BACON"/>
    <property type="match status" value="1"/>
</dbReference>
<feature type="chain" id="PRO_5021203684" description="non-specific serine/threonine protein kinase" evidence="9">
    <location>
        <begin position="26"/>
        <end position="684"/>
    </location>
</feature>
<evidence type="ECO:0000313" key="11">
    <source>
        <dbReference type="Proteomes" id="UP000297872"/>
    </source>
</evidence>
<dbReference type="SUPFAM" id="SSF52058">
    <property type="entry name" value="L domain-like"/>
    <property type="match status" value="1"/>
</dbReference>
<evidence type="ECO:0000256" key="8">
    <source>
        <dbReference type="ARBA" id="ARBA00048679"/>
    </source>
</evidence>
<dbReference type="InterPro" id="IPR001611">
    <property type="entry name" value="Leu-rich_rpt"/>
</dbReference>
<dbReference type="InterPro" id="IPR032675">
    <property type="entry name" value="LRR_dom_sf"/>
</dbReference>
<dbReference type="RefSeq" id="WP_134843493.1">
    <property type="nucleotide sequence ID" value="NZ_SGVY01000019.1"/>
</dbReference>
<feature type="signal peptide" evidence="9">
    <location>
        <begin position="1"/>
        <end position="25"/>
    </location>
</feature>
<comment type="caution">
    <text evidence="10">The sequence shown here is derived from an EMBL/GenBank/DDBJ whole genome shotgun (WGS) entry which is preliminary data.</text>
</comment>
<dbReference type="EMBL" id="SGVY01000019">
    <property type="protein sequence ID" value="TFH80594.1"/>
    <property type="molecule type" value="Genomic_DNA"/>
</dbReference>
<dbReference type="GO" id="GO:0004674">
    <property type="term" value="F:protein serine/threonine kinase activity"/>
    <property type="evidence" value="ECO:0007669"/>
    <property type="project" value="UniProtKB-KW"/>
</dbReference>
<keyword evidence="2" id="KW-0723">Serine/threonine-protein kinase</keyword>
<sequence length="684" mass="76340">MKYINKLTWLLVLGAGLMTASCSDSDDVDIPGGLSIDKEQIEIGAQGGSEQLAIAASQNWVANVDEPWLMLTPANGVGSTTATVVADSTLMNGRRTTDIAFIGDNGQRRTVSVVQFGYGKQIDIKEPTVEIENSESYDKRAFESLISANVECKIGKIEYSFEGDMTDAEKAENEKEREGWLLNSKDEDKLTGTNIGIVLDRKARPRSVKFKFRWAMNVVPAVRVAKVHLVPVKAEDKLVDADGNPTDDVILTVRQKAALKIEDNRAGDSLSIIMINQKLGCMATFDTSDNMRNWSNVTLWEATDAFVKSHPEALGRVRSVKFSMFNLKSGESLPKEVGNLKYLESFSLAANENNQIREVEVGEDICELKYLKNLTIQAYGMTHLPANFIKLGKSLESLNLVSNNFNKLSDITNVVNEKNFPKLRNLIFYAQRRTDVAIDLSKLEKNGNSDYIYNTYPIGMYGKVSKGTSDRQALLKLLTWDKLNSLELSYCFLEGELPTDEEMTEALEAAGKATRYSRADFSTNKADYLDKLVGDTCKWLLSGWDNPVTCKHKDGSVVYEDVYPLQVPRVLPNCRQLSLNLNFLTGAVPKWILYHPHLVEWTPSIMVFNQQSKGKNSDGAAVGFSNMTEDSFSFDYFYGTSDPGNKWEVPGVAYPLYYRTYVAAGDVDEASVLAKYKRNVTLKR</sequence>
<keyword evidence="6" id="KW-0067">ATP-binding</keyword>
<keyword evidence="3" id="KW-0808">Transferase</keyword>
<evidence type="ECO:0000256" key="6">
    <source>
        <dbReference type="ARBA" id="ARBA00022840"/>
    </source>
</evidence>